<evidence type="ECO:0000313" key="2">
    <source>
        <dbReference type="EMBL" id="CEG37635.1"/>
    </source>
</evidence>
<dbReference type="EMBL" id="CCYD01000288">
    <property type="protein sequence ID" value="CEG37635.1"/>
    <property type="molecule type" value="Genomic_DNA"/>
</dbReference>
<dbReference type="AlphaFoldDB" id="A0A0N7L443"/>
<feature type="region of interest" description="Disordered" evidence="1">
    <location>
        <begin position="30"/>
        <end position="52"/>
    </location>
</feature>
<organism evidence="2 3">
    <name type="scientific">Plasmopara halstedii</name>
    <name type="common">Downy mildew of sunflower</name>
    <dbReference type="NCBI Taxonomy" id="4781"/>
    <lineage>
        <taxon>Eukaryota</taxon>
        <taxon>Sar</taxon>
        <taxon>Stramenopiles</taxon>
        <taxon>Oomycota</taxon>
        <taxon>Peronosporomycetes</taxon>
        <taxon>Peronosporales</taxon>
        <taxon>Peronosporaceae</taxon>
        <taxon>Plasmopara</taxon>
    </lineage>
</organism>
<sequence>MAEQAKAAHRAFQIAKAKALKVQKVLNKHQAGASKYQTPNEDDRGAKGEPPVHDTGLIAQEEVIKEKAATVARDVHLFDAFTLKIQCLDAISDITTVVVVAAIIAKRFSDVLCPCVCRVNATWRKRECNGPH</sequence>
<feature type="compositionally biased region" description="Basic and acidic residues" evidence="1">
    <location>
        <begin position="41"/>
        <end position="52"/>
    </location>
</feature>
<protein>
    <submittedName>
        <fullName evidence="2">Uncharacterized protein</fullName>
    </submittedName>
</protein>
<accession>A0A0N7L443</accession>
<evidence type="ECO:0000256" key="1">
    <source>
        <dbReference type="SAM" id="MobiDB-lite"/>
    </source>
</evidence>
<keyword evidence="3" id="KW-1185">Reference proteome</keyword>
<dbReference type="GeneID" id="36400468"/>
<proteinExistence type="predicted"/>
<dbReference type="Proteomes" id="UP000054928">
    <property type="component" value="Unassembled WGS sequence"/>
</dbReference>
<reference evidence="3" key="1">
    <citation type="submission" date="2014-09" db="EMBL/GenBank/DDBJ databases">
        <authorList>
            <person name="Sharma Rahul"/>
            <person name="Thines Marco"/>
        </authorList>
    </citation>
    <scope>NUCLEOTIDE SEQUENCE [LARGE SCALE GENOMIC DNA]</scope>
</reference>
<name>A0A0N7L443_PLAHL</name>
<evidence type="ECO:0000313" key="3">
    <source>
        <dbReference type="Proteomes" id="UP000054928"/>
    </source>
</evidence>
<dbReference type="RefSeq" id="XP_024574004.1">
    <property type="nucleotide sequence ID" value="XM_024722982.1"/>
</dbReference>